<dbReference type="InterPro" id="IPR005475">
    <property type="entry name" value="Transketolase-like_Pyr-bd"/>
</dbReference>
<evidence type="ECO:0000259" key="2">
    <source>
        <dbReference type="Pfam" id="PF02779"/>
    </source>
</evidence>
<dbReference type="PANTHER" id="PTHR43257">
    <property type="entry name" value="PYRUVATE DEHYDROGENASE E1 COMPONENT BETA SUBUNIT"/>
    <property type="match status" value="1"/>
</dbReference>
<accession>A0A382NGI0</accession>
<dbReference type="SUPFAM" id="SSF52518">
    <property type="entry name" value="Thiamin diphosphate-binding fold (THDP-binding)"/>
    <property type="match status" value="1"/>
</dbReference>
<evidence type="ECO:0000313" key="3">
    <source>
        <dbReference type="EMBL" id="SVC60333.1"/>
    </source>
</evidence>
<dbReference type="EMBL" id="UINC01100341">
    <property type="protein sequence ID" value="SVC60333.1"/>
    <property type="molecule type" value="Genomic_DNA"/>
</dbReference>
<proteinExistence type="predicted"/>
<dbReference type="Pfam" id="PF02779">
    <property type="entry name" value="Transket_pyr"/>
    <property type="match status" value="1"/>
</dbReference>
<dbReference type="InterPro" id="IPR029061">
    <property type="entry name" value="THDP-binding"/>
</dbReference>
<feature type="domain" description="Transketolase-like pyrimidine-binding" evidence="2">
    <location>
        <begin position="3"/>
        <end position="79"/>
    </location>
</feature>
<dbReference type="AlphaFoldDB" id="A0A382NGI0"/>
<keyword evidence="1" id="KW-0786">Thiamine pyrophosphate</keyword>
<reference evidence="3" key="1">
    <citation type="submission" date="2018-05" db="EMBL/GenBank/DDBJ databases">
        <authorList>
            <person name="Lanie J.A."/>
            <person name="Ng W.-L."/>
            <person name="Kazmierczak K.M."/>
            <person name="Andrzejewski T.M."/>
            <person name="Davidsen T.M."/>
            <person name="Wayne K.J."/>
            <person name="Tettelin H."/>
            <person name="Glass J.I."/>
            <person name="Rusch D."/>
            <person name="Podicherti R."/>
            <person name="Tsui H.-C.T."/>
            <person name="Winkler M.E."/>
        </authorList>
    </citation>
    <scope>NUCLEOTIDE SEQUENCE</scope>
</reference>
<dbReference type="Gene3D" id="3.40.50.970">
    <property type="match status" value="1"/>
</dbReference>
<feature type="non-terminal residue" evidence="3">
    <location>
        <position position="1"/>
    </location>
</feature>
<organism evidence="3">
    <name type="scientific">marine metagenome</name>
    <dbReference type="NCBI Taxonomy" id="408172"/>
    <lineage>
        <taxon>unclassified sequences</taxon>
        <taxon>metagenomes</taxon>
        <taxon>ecological metagenomes</taxon>
    </lineage>
</organism>
<dbReference type="PANTHER" id="PTHR43257:SF2">
    <property type="entry name" value="PYRUVATE DEHYDROGENASE E1 COMPONENT SUBUNIT BETA"/>
    <property type="match status" value="1"/>
</dbReference>
<sequence length="79" mass="8423">MLEAINETLHSEMARDERVVVLGEDVGRNGGVFRATEGLIEKFGERRVVDTPISEAAIAGSAVGLAMAGLVPIVEIQFL</sequence>
<gene>
    <name evidence="3" type="ORF">METZ01_LOCUS313187</name>
</gene>
<feature type="non-terminal residue" evidence="3">
    <location>
        <position position="79"/>
    </location>
</feature>
<protein>
    <recommendedName>
        <fullName evidence="2">Transketolase-like pyrimidine-binding domain-containing protein</fullName>
    </recommendedName>
</protein>
<name>A0A382NGI0_9ZZZZ</name>
<evidence type="ECO:0000256" key="1">
    <source>
        <dbReference type="ARBA" id="ARBA00023052"/>
    </source>
</evidence>